<feature type="transmembrane region" description="Helical" evidence="6">
    <location>
        <begin position="138"/>
        <end position="160"/>
    </location>
</feature>
<feature type="transmembrane region" description="Helical" evidence="6">
    <location>
        <begin position="107"/>
        <end position="126"/>
    </location>
</feature>
<keyword evidence="5 6" id="KW-0472">Membrane</keyword>
<feature type="transmembrane region" description="Helical" evidence="6">
    <location>
        <begin position="248"/>
        <end position="268"/>
    </location>
</feature>
<feature type="transmembrane region" description="Helical" evidence="6">
    <location>
        <begin position="81"/>
        <end position="101"/>
    </location>
</feature>
<dbReference type="InterPro" id="IPR050833">
    <property type="entry name" value="Poly_Biosynth_Transport"/>
</dbReference>
<feature type="transmembrane region" description="Helical" evidence="6">
    <location>
        <begin position="209"/>
        <end position="233"/>
    </location>
</feature>
<keyword evidence="8" id="KW-1185">Reference proteome</keyword>
<gene>
    <name evidence="7" type="ORF">HC176_00885</name>
</gene>
<feature type="transmembrane region" description="Helical" evidence="6">
    <location>
        <begin position="166"/>
        <end position="188"/>
    </location>
</feature>
<comment type="caution">
    <text evidence="7">The sequence shown here is derived from an EMBL/GenBank/DDBJ whole genome shotgun (WGS) entry which is preliminary data.</text>
</comment>
<protein>
    <submittedName>
        <fullName evidence="7">Oligosaccharide flippase family protein</fullName>
    </submittedName>
</protein>
<keyword evidence="3 6" id="KW-0812">Transmembrane</keyword>
<dbReference type="PANTHER" id="PTHR30250">
    <property type="entry name" value="PST FAMILY PREDICTED COLANIC ACID TRANSPORTER"/>
    <property type="match status" value="1"/>
</dbReference>
<feature type="transmembrane region" description="Helical" evidence="6">
    <location>
        <begin position="350"/>
        <end position="368"/>
    </location>
</feature>
<reference evidence="7 8" key="1">
    <citation type="submission" date="2020-03" db="EMBL/GenBank/DDBJ databases">
        <title>Tamlana sp. nov, isolated from XXX.</title>
        <authorList>
            <person name="Cao W.R."/>
        </authorList>
    </citation>
    <scope>NUCLEOTIDE SEQUENCE [LARGE SCALE GENOMIC DNA]</scope>
    <source>
        <strain evidence="7 8">HST1-43</strain>
    </source>
</reference>
<feature type="transmembrane region" description="Helical" evidence="6">
    <location>
        <begin position="374"/>
        <end position="396"/>
    </location>
</feature>
<dbReference type="Proteomes" id="UP000760545">
    <property type="component" value="Unassembled WGS sequence"/>
</dbReference>
<evidence type="ECO:0000256" key="4">
    <source>
        <dbReference type="ARBA" id="ARBA00022989"/>
    </source>
</evidence>
<evidence type="ECO:0000313" key="7">
    <source>
        <dbReference type="EMBL" id="NJX14040.1"/>
    </source>
</evidence>
<accession>A0ABX1D6W5</accession>
<evidence type="ECO:0000313" key="8">
    <source>
        <dbReference type="Proteomes" id="UP000760545"/>
    </source>
</evidence>
<evidence type="ECO:0000256" key="2">
    <source>
        <dbReference type="ARBA" id="ARBA00022475"/>
    </source>
</evidence>
<feature type="transmembrane region" description="Helical" evidence="6">
    <location>
        <begin position="280"/>
        <end position="301"/>
    </location>
</feature>
<dbReference type="RefSeq" id="WP_167916294.1">
    <property type="nucleotide sequence ID" value="NZ_JAAVJS010000001.1"/>
</dbReference>
<proteinExistence type="predicted"/>
<feature type="transmembrane region" description="Helical" evidence="6">
    <location>
        <begin position="18"/>
        <end position="36"/>
    </location>
</feature>
<evidence type="ECO:0000256" key="3">
    <source>
        <dbReference type="ARBA" id="ARBA00022692"/>
    </source>
</evidence>
<organism evidence="7 8">
    <name type="scientific">Tamlana crocina</name>
    <dbReference type="NCBI Taxonomy" id="393006"/>
    <lineage>
        <taxon>Bacteria</taxon>
        <taxon>Pseudomonadati</taxon>
        <taxon>Bacteroidota</taxon>
        <taxon>Flavobacteriia</taxon>
        <taxon>Flavobacteriales</taxon>
        <taxon>Flavobacteriaceae</taxon>
        <taxon>Tamlana</taxon>
    </lineage>
</organism>
<evidence type="ECO:0000256" key="6">
    <source>
        <dbReference type="SAM" id="Phobius"/>
    </source>
</evidence>
<dbReference type="PANTHER" id="PTHR30250:SF11">
    <property type="entry name" value="O-ANTIGEN TRANSPORTER-RELATED"/>
    <property type="match status" value="1"/>
</dbReference>
<feature type="transmembrane region" description="Helical" evidence="6">
    <location>
        <begin position="321"/>
        <end position="343"/>
    </location>
</feature>
<dbReference type="InterPro" id="IPR002797">
    <property type="entry name" value="Polysacc_synth"/>
</dbReference>
<feature type="transmembrane region" description="Helical" evidence="6">
    <location>
        <begin position="42"/>
        <end position="61"/>
    </location>
</feature>
<sequence length="423" mass="48484">MVKKVLFNNLLWEALGKGLNLISVFIVNFILANYLGPELFGSFSYVIAFSSGFLILSEFGLERIEIRETVKNEKIIESSLLIRLVASISSYSLLALCVSFLESDVDMQKMILIFAVSNFASIGYAFKNFFIGKFKNLYSSIALNFRDIFTLVSLLVLIYLKSSFSTILYYYLAAYFIEFIILVFIFTTKFKSYKLKMDFSKTKYLITKSFPLFIAGLLIFSYKKMDLIIINYFLNDYETGIYSSAQKIASALLTSTMVIIMVGGPILNKTIDTASYKKNRLLFFEIIILSSVLCSIIFFIFSENIIEMVFTKEYVKSIYPFKILIWKNVFESIFLATGYIIIIQDLQKKAYLRNLIAATISIISNLILISNYGIIAASYISLITYFFAGFVCNYFVKEYSFLNTITLEALKFSEIKKHLQKNG</sequence>
<keyword evidence="4 6" id="KW-1133">Transmembrane helix</keyword>
<evidence type="ECO:0000256" key="5">
    <source>
        <dbReference type="ARBA" id="ARBA00023136"/>
    </source>
</evidence>
<dbReference type="EMBL" id="JAAVJS010000001">
    <property type="protein sequence ID" value="NJX14040.1"/>
    <property type="molecule type" value="Genomic_DNA"/>
</dbReference>
<comment type="subcellular location">
    <subcellularLocation>
        <location evidence="1">Cell membrane</location>
        <topology evidence="1">Multi-pass membrane protein</topology>
    </subcellularLocation>
</comment>
<name>A0ABX1D6W5_9FLAO</name>
<evidence type="ECO:0000256" key="1">
    <source>
        <dbReference type="ARBA" id="ARBA00004651"/>
    </source>
</evidence>
<keyword evidence="2" id="KW-1003">Cell membrane</keyword>
<dbReference type="Pfam" id="PF01943">
    <property type="entry name" value="Polysacc_synt"/>
    <property type="match status" value="1"/>
</dbReference>